<reference evidence="4 5" key="1">
    <citation type="submission" date="2020-04" db="EMBL/GenBank/DDBJ databases">
        <title>Genome sequencing of Rosenbergiella species.</title>
        <authorList>
            <person name="Alvarez-Perez S."/>
            <person name="Lievens B."/>
        </authorList>
    </citation>
    <scope>NUCLEOTIDE SEQUENCE [LARGE SCALE GENOMIC DNA]</scope>
    <source>
        <strain evidence="4 5">S61</strain>
    </source>
</reference>
<proteinExistence type="predicted"/>
<evidence type="ECO:0000256" key="1">
    <source>
        <dbReference type="ARBA" id="ARBA00022679"/>
    </source>
</evidence>
<evidence type="ECO:0000259" key="3">
    <source>
        <dbReference type="PROSITE" id="PS51186"/>
    </source>
</evidence>
<name>A0ABS5SWU6_9GAMM</name>
<dbReference type="RefSeq" id="WP_214237133.1">
    <property type="nucleotide sequence ID" value="NZ_JABBFR010000009.1"/>
</dbReference>
<dbReference type="SUPFAM" id="SSF55729">
    <property type="entry name" value="Acyl-CoA N-acyltransferases (Nat)"/>
    <property type="match status" value="1"/>
</dbReference>
<comment type="caution">
    <text evidence="4">The sequence shown here is derived from an EMBL/GenBank/DDBJ whole genome shotgun (WGS) entry which is preliminary data.</text>
</comment>
<evidence type="ECO:0000256" key="2">
    <source>
        <dbReference type="ARBA" id="ARBA00023315"/>
    </source>
</evidence>
<evidence type="ECO:0000313" key="5">
    <source>
        <dbReference type="Proteomes" id="UP000790096"/>
    </source>
</evidence>
<keyword evidence="2" id="KW-0012">Acyltransferase</keyword>
<organism evidence="4 5">
    <name type="scientific">Rosenbergiella gaditana</name>
    <dbReference type="NCBI Taxonomy" id="2726987"/>
    <lineage>
        <taxon>Bacteria</taxon>
        <taxon>Pseudomonadati</taxon>
        <taxon>Pseudomonadota</taxon>
        <taxon>Gammaproteobacteria</taxon>
        <taxon>Enterobacterales</taxon>
        <taxon>Erwiniaceae</taxon>
        <taxon>Rosenbergiella</taxon>
    </lineage>
</organism>
<dbReference type="PROSITE" id="PS51186">
    <property type="entry name" value="GNAT"/>
    <property type="match status" value="1"/>
</dbReference>
<dbReference type="InterPro" id="IPR016181">
    <property type="entry name" value="Acyl_CoA_acyltransferase"/>
</dbReference>
<dbReference type="Gene3D" id="3.40.630.30">
    <property type="match status" value="1"/>
</dbReference>
<keyword evidence="1" id="KW-0808">Transferase</keyword>
<dbReference type="CDD" id="cd04301">
    <property type="entry name" value="NAT_SF"/>
    <property type="match status" value="1"/>
</dbReference>
<gene>
    <name evidence="4" type="ORF">HH682_08410</name>
</gene>
<dbReference type="InterPro" id="IPR000182">
    <property type="entry name" value="GNAT_dom"/>
</dbReference>
<dbReference type="EMBL" id="JABBFR010000009">
    <property type="protein sequence ID" value="MBT0724461.1"/>
    <property type="molecule type" value="Genomic_DNA"/>
</dbReference>
<protein>
    <submittedName>
        <fullName evidence="4">GNAT family N-acetyltransferase</fullName>
    </submittedName>
</protein>
<dbReference type="PANTHER" id="PTHR43877">
    <property type="entry name" value="AMINOALKYLPHOSPHONATE N-ACETYLTRANSFERASE-RELATED-RELATED"/>
    <property type="match status" value="1"/>
</dbReference>
<feature type="domain" description="N-acetyltransferase" evidence="3">
    <location>
        <begin position="1"/>
        <end position="172"/>
    </location>
</feature>
<keyword evidence="5" id="KW-1185">Reference proteome</keyword>
<dbReference type="Proteomes" id="UP000790096">
    <property type="component" value="Unassembled WGS sequence"/>
</dbReference>
<sequence length="173" mass="19420">MIISRMTSPIASEDLRQLTALMQEAVSLGASIGYTDATQQVDAMHHYWQQQSHAITEGNVQFFCARVNDQIVGVIGLERCGKYNGTHRGEIFKLMVSQAWRRQGIAKKLMQTAIDSAIQLGLKLLVLDTRSEDFTVKLYRSLGWIVVGEIPHYAQSTSGEYQATTVMFLHLSR</sequence>
<dbReference type="Pfam" id="PF00583">
    <property type="entry name" value="Acetyltransf_1"/>
    <property type="match status" value="1"/>
</dbReference>
<accession>A0ABS5SWU6</accession>
<dbReference type="InterPro" id="IPR050832">
    <property type="entry name" value="Bact_Acetyltransf"/>
</dbReference>
<evidence type="ECO:0000313" key="4">
    <source>
        <dbReference type="EMBL" id="MBT0724461.1"/>
    </source>
</evidence>